<name>A0A4S2KAX1_9HYME</name>
<gene>
    <name evidence="4" type="ORF">DBV15_02734</name>
</gene>
<dbReference type="InterPro" id="IPR036020">
    <property type="entry name" value="WW_dom_sf"/>
</dbReference>
<dbReference type="Proteomes" id="UP000310200">
    <property type="component" value="Unassembled WGS sequence"/>
</dbReference>
<feature type="compositionally biased region" description="Basic and acidic residues" evidence="1">
    <location>
        <begin position="310"/>
        <end position="350"/>
    </location>
</feature>
<dbReference type="EMBL" id="QBLH01003027">
    <property type="protein sequence ID" value="TGZ45946.1"/>
    <property type="molecule type" value="Genomic_DNA"/>
</dbReference>
<feature type="non-terminal residue" evidence="4">
    <location>
        <position position="1"/>
    </location>
</feature>
<dbReference type="InterPro" id="IPR001202">
    <property type="entry name" value="WW_dom"/>
</dbReference>
<evidence type="ECO:0000259" key="3">
    <source>
        <dbReference type="PROSITE" id="PS50020"/>
    </source>
</evidence>
<feature type="compositionally biased region" description="Acidic residues" evidence="1">
    <location>
        <begin position="288"/>
        <end position="309"/>
    </location>
</feature>
<evidence type="ECO:0000313" key="5">
    <source>
        <dbReference type="Proteomes" id="UP000310200"/>
    </source>
</evidence>
<feature type="domain" description="WW" evidence="3">
    <location>
        <begin position="231"/>
        <end position="265"/>
    </location>
</feature>
<keyword evidence="5" id="KW-1185">Reference proteome</keyword>
<feature type="compositionally biased region" description="Basic and acidic residues" evidence="1">
    <location>
        <begin position="406"/>
        <end position="425"/>
    </location>
</feature>
<keyword evidence="2" id="KW-1133">Transmembrane helix</keyword>
<dbReference type="AlphaFoldDB" id="A0A4S2KAX1"/>
<dbReference type="STRING" id="300112.A0A4S2KAX1"/>
<protein>
    <submittedName>
        <fullName evidence="4">Polyglutamine-binding protein 1</fullName>
    </submittedName>
</protein>
<evidence type="ECO:0000256" key="2">
    <source>
        <dbReference type="SAM" id="Phobius"/>
    </source>
</evidence>
<dbReference type="Gene3D" id="3.40.30.10">
    <property type="entry name" value="Glutaredoxin"/>
    <property type="match status" value="1"/>
</dbReference>
<dbReference type="PROSITE" id="PS50020">
    <property type="entry name" value="WW_DOMAIN_2"/>
    <property type="match status" value="1"/>
</dbReference>
<accession>A0A4S2KAX1</accession>
<proteinExistence type="predicted"/>
<evidence type="ECO:0000313" key="4">
    <source>
        <dbReference type="EMBL" id="TGZ45946.1"/>
    </source>
</evidence>
<sequence>RRQFTVSSARRTEIHTFDGHATRRVVPRDIYARMSIGIAPAILVILALLIAYADSAAGLGHVRLDVNAFQWWPHHPVNQFAYRPIKTASFDNDVLFPVPTSSVLFPSEAFRSLGFNEFIFESRKSKMPLPAALAARLAKRGLITGSEKHESGKKETKKKVHEEVIAEDYDNTKEEINQIDISQKFMGYSGCPNKYNIYHECTKKCKELWGMGHVQPSDKYLKQQMRLIQKYPLPETWKAVYDPGSGQHYYWDWSSDLVSWLPPGHPKCQISQPASQLREELHLKAGDQDDNMSSDDSISDQEQMEVEESEPVKKDRKIENQRTRYKGPDNKRTYRSDRTDGKETKDRTLDPMDPASYSDIPRGKWSDGLAKHNEAKTGADTTASGPLYQMRPYPSPGAVLRSNRANKPEAESSNKPKVAFPEKPE</sequence>
<feature type="region of interest" description="Disordered" evidence="1">
    <location>
        <begin position="285"/>
        <end position="425"/>
    </location>
</feature>
<keyword evidence="2" id="KW-0472">Membrane</keyword>
<reference evidence="4 5" key="1">
    <citation type="journal article" date="2019" name="Philos. Trans. R. Soc. Lond., B, Biol. Sci.">
        <title>Ant behaviour and brain gene expression of defending hosts depend on the ecological success of the intruding social parasite.</title>
        <authorList>
            <person name="Kaur R."/>
            <person name="Stoldt M."/>
            <person name="Jongepier E."/>
            <person name="Feldmeyer B."/>
            <person name="Menzel F."/>
            <person name="Bornberg-Bauer E."/>
            <person name="Foitzik S."/>
        </authorList>
    </citation>
    <scope>NUCLEOTIDE SEQUENCE [LARGE SCALE GENOMIC DNA]</scope>
    <source>
        <tissue evidence="4">Whole body</tissue>
    </source>
</reference>
<feature type="transmembrane region" description="Helical" evidence="2">
    <location>
        <begin position="30"/>
        <end position="53"/>
    </location>
</feature>
<organism evidence="4 5">
    <name type="scientific">Temnothorax longispinosus</name>
    <dbReference type="NCBI Taxonomy" id="300112"/>
    <lineage>
        <taxon>Eukaryota</taxon>
        <taxon>Metazoa</taxon>
        <taxon>Ecdysozoa</taxon>
        <taxon>Arthropoda</taxon>
        <taxon>Hexapoda</taxon>
        <taxon>Insecta</taxon>
        <taxon>Pterygota</taxon>
        <taxon>Neoptera</taxon>
        <taxon>Endopterygota</taxon>
        <taxon>Hymenoptera</taxon>
        <taxon>Apocrita</taxon>
        <taxon>Aculeata</taxon>
        <taxon>Formicoidea</taxon>
        <taxon>Formicidae</taxon>
        <taxon>Myrmicinae</taxon>
        <taxon>Temnothorax</taxon>
    </lineage>
</organism>
<feature type="compositionally biased region" description="Basic and acidic residues" evidence="1">
    <location>
        <begin position="361"/>
        <end position="377"/>
    </location>
</feature>
<keyword evidence="2" id="KW-0812">Transmembrane</keyword>
<dbReference type="SUPFAM" id="SSF51045">
    <property type="entry name" value="WW domain"/>
    <property type="match status" value="1"/>
</dbReference>
<evidence type="ECO:0000256" key="1">
    <source>
        <dbReference type="SAM" id="MobiDB-lite"/>
    </source>
</evidence>
<comment type="caution">
    <text evidence="4">The sequence shown here is derived from an EMBL/GenBank/DDBJ whole genome shotgun (WGS) entry which is preliminary data.</text>
</comment>